<organism evidence="3">
    <name type="scientific">Perkinsus marinus (strain ATCC 50983 / TXsc)</name>
    <dbReference type="NCBI Taxonomy" id="423536"/>
    <lineage>
        <taxon>Eukaryota</taxon>
        <taxon>Sar</taxon>
        <taxon>Alveolata</taxon>
        <taxon>Perkinsozoa</taxon>
        <taxon>Perkinsea</taxon>
        <taxon>Perkinsida</taxon>
        <taxon>Perkinsidae</taxon>
        <taxon>Perkinsus</taxon>
    </lineage>
</organism>
<dbReference type="Proteomes" id="UP000007800">
    <property type="component" value="Unassembled WGS sequence"/>
</dbReference>
<feature type="chain" id="PRO_5002953807" evidence="1">
    <location>
        <begin position="24"/>
        <end position="264"/>
    </location>
</feature>
<keyword evidence="1" id="KW-0732">Signal</keyword>
<evidence type="ECO:0000313" key="3">
    <source>
        <dbReference type="Proteomes" id="UP000007800"/>
    </source>
</evidence>
<dbReference type="InParanoid" id="C5KBL3"/>
<dbReference type="RefSeq" id="XP_002786337.1">
    <property type="nucleotide sequence ID" value="XM_002786291.1"/>
</dbReference>
<protein>
    <submittedName>
        <fullName evidence="2">Uncharacterized protein</fullName>
    </submittedName>
</protein>
<accession>C5KBL3</accession>
<dbReference type="EMBL" id="GG671883">
    <property type="protein sequence ID" value="EER18133.1"/>
    <property type="molecule type" value="Genomic_DNA"/>
</dbReference>
<feature type="signal peptide" evidence="1">
    <location>
        <begin position="1"/>
        <end position="23"/>
    </location>
</feature>
<sequence length="264" mass="30177">MVRLCKASSILAASLIVLYRTSAVKLMRADEDKRRWQPKAKAAAKDVDFNLYANGRGKVKTKDGKSDCNGKWKDAETYGVRKKKIKQLHEKHQDDKGYTDAPKKFGGHCATEFVSVTAPFSECRLDPNDKGNDHGRKNRDWLCYEKKPEYVLLPPHGPELNATCPTSWDAYEHRAFSWYPKDSPPSWCEYNWFEDLQVCWCMPGFYRDSPFDTTLNKRACPDREEIFIAPKFVRTETIRQLQGVESSTGLTDTGEQCTCPAGFP</sequence>
<evidence type="ECO:0000313" key="2">
    <source>
        <dbReference type="EMBL" id="EER18133.1"/>
    </source>
</evidence>
<dbReference type="AlphaFoldDB" id="C5KBL3"/>
<keyword evidence="3" id="KW-1185">Reference proteome</keyword>
<reference evidence="2 3" key="1">
    <citation type="submission" date="2008-07" db="EMBL/GenBank/DDBJ databases">
        <authorList>
            <person name="El-Sayed N."/>
            <person name="Caler E."/>
            <person name="Inman J."/>
            <person name="Amedeo P."/>
            <person name="Hass B."/>
            <person name="Wortman J."/>
        </authorList>
    </citation>
    <scope>NUCLEOTIDE SEQUENCE [LARGE SCALE GENOMIC DNA]</scope>
    <source>
        <strain evidence="3">ATCC 50983 / TXsc</strain>
    </source>
</reference>
<proteinExistence type="predicted"/>
<evidence type="ECO:0000256" key="1">
    <source>
        <dbReference type="SAM" id="SignalP"/>
    </source>
</evidence>
<gene>
    <name evidence="2" type="ORF">Pmar_PMAR009160</name>
</gene>
<name>C5KBL3_PERM5</name>
<dbReference type="GeneID" id="9048614"/>